<sequence length="23" mass="2724">MGLDVRNRYLFSTSTSLSFQSWK</sequence>
<dbReference type="AlphaFoldDB" id="A0A0E9TG81"/>
<reference evidence="1" key="2">
    <citation type="journal article" date="2015" name="Fish Shellfish Immunol.">
        <title>Early steps in the European eel (Anguilla anguilla)-Vibrio vulnificus interaction in the gills: Role of the RtxA13 toxin.</title>
        <authorList>
            <person name="Callol A."/>
            <person name="Pajuelo D."/>
            <person name="Ebbesson L."/>
            <person name="Teles M."/>
            <person name="MacKenzie S."/>
            <person name="Amaro C."/>
        </authorList>
    </citation>
    <scope>NUCLEOTIDE SEQUENCE</scope>
</reference>
<accession>A0A0E9TG81</accession>
<evidence type="ECO:0000313" key="1">
    <source>
        <dbReference type="EMBL" id="JAH52689.1"/>
    </source>
</evidence>
<protein>
    <submittedName>
        <fullName evidence="1">Uncharacterized protein</fullName>
    </submittedName>
</protein>
<organism evidence="1">
    <name type="scientific">Anguilla anguilla</name>
    <name type="common">European freshwater eel</name>
    <name type="synonym">Muraena anguilla</name>
    <dbReference type="NCBI Taxonomy" id="7936"/>
    <lineage>
        <taxon>Eukaryota</taxon>
        <taxon>Metazoa</taxon>
        <taxon>Chordata</taxon>
        <taxon>Craniata</taxon>
        <taxon>Vertebrata</taxon>
        <taxon>Euteleostomi</taxon>
        <taxon>Actinopterygii</taxon>
        <taxon>Neopterygii</taxon>
        <taxon>Teleostei</taxon>
        <taxon>Anguilliformes</taxon>
        <taxon>Anguillidae</taxon>
        <taxon>Anguilla</taxon>
    </lineage>
</organism>
<dbReference type="EMBL" id="GBXM01055888">
    <property type="protein sequence ID" value="JAH52689.1"/>
    <property type="molecule type" value="Transcribed_RNA"/>
</dbReference>
<name>A0A0E9TG81_ANGAN</name>
<proteinExistence type="predicted"/>
<reference evidence="1" key="1">
    <citation type="submission" date="2014-11" db="EMBL/GenBank/DDBJ databases">
        <authorList>
            <person name="Amaro Gonzalez C."/>
        </authorList>
    </citation>
    <scope>NUCLEOTIDE SEQUENCE</scope>
</reference>